<protein>
    <submittedName>
        <fullName evidence="9">Preprotein translocase</fullName>
    </submittedName>
</protein>
<dbReference type="GO" id="GO:0006886">
    <property type="term" value="P:intracellular protein transport"/>
    <property type="evidence" value="ECO:0007669"/>
    <property type="project" value="InterPro"/>
</dbReference>
<evidence type="ECO:0000256" key="6">
    <source>
        <dbReference type="ARBA" id="ARBA00023136"/>
    </source>
</evidence>
<evidence type="ECO:0000256" key="2">
    <source>
        <dbReference type="ARBA" id="ARBA00022692"/>
    </source>
</evidence>
<sequence>MMDYKEKFTDNIKSIKLEEELFRKYWRVLKLARTPTRDEFSKIAIVAAAGILLVGLIGFVIYEILLQLPA</sequence>
<dbReference type="NCBIfam" id="TIGR00327">
    <property type="entry name" value="secE_euk_arch"/>
    <property type="match status" value="1"/>
</dbReference>
<dbReference type="NCBIfam" id="NF006912">
    <property type="entry name" value="PRK09400.2-3"/>
    <property type="match status" value="1"/>
</dbReference>
<keyword evidence="2 8" id="KW-0812">Transmembrane</keyword>
<dbReference type="GO" id="GO:0016020">
    <property type="term" value="C:membrane"/>
    <property type="evidence" value="ECO:0007669"/>
    <property type="project" value="InterPro"/>
</dbReference>
<keyword evidence="1" id="KW-0813">Transport</keyword>
<keyword evidence="10" id="KW-1185">Reference proteome</keyword>
<evidence type="ECO:0000313" key="9">
    <source>
        <dbReference type="EMBL" id="RXE57089.1"/>
    </source>
</evidence>
<evidence type="ECO:0000256" key="3">
    <source>
        <dbReference type="ARBA" id="ARBA00022927"/>
    </source>
</evidence>
<dbReference type="RefSeq" id="WP_128692851.1">
    <property type="nucleotide sequence ID" value="NZ_LHQS01000001.1"/>
</dbReference>
<proteinExistence type="predicted"/>
<dbReference type="Pfam" id="PF00584">
    <property type="entry name" value="SecE"/>
    <property type="match status" value="1"/>
</dbReference>
<accession>A0A498H256</accession>
<feature type="transmembrane region" description="Helical" evidence="8">
    <location>
        <begin position="43"/>
        <end position="65"/>
    </location>
</feature>
<dbReference type="InterPro" id="IPR023391">
    <property type="entry name" value="Prot_translocase_SecE_dom_sf"/>
</dbReference>
<evidence type="ECO:0000256" key="8">
    <source>
        <dbReference type="SAM" id="Phobius"/>
    </source>
</evidence>
<keyword evidence="5" id="KW-0811">Translocation</keyword>
<evidence type="ECO:0000256" key="7">
    <source>
        <dbReference type="ARBA" id="ARBA00037847"/>
    </source>
</evidence>
<reference evidence="9 10" key="1">
    <citation type="journal article" date="2015" name="Int. J. Syst. Evol. Microbiol.">
        <title>Methanoculleus taiwanensis sp. nov., a methanogen isolated from deep marine sediment at the deformation front area near Taiwan.</title>
        <authorList>
            <person name="Weng C.Y."/>
            <person name="Chen S.C."/>
            <person name="Lai M.C."/>
            <person name="Wu S.Y."/>
            <person name="Lin S."/>
            <person name="Yang T.F."/>
            <person name="Chen P.C."/>
        </authorList>
    </citation>
    <scope>NUCLEOTIDE SEQUENCE [LARGE SCALE GENOMIC DNA]</scope>
    <source>
        <strain evidence="9 10">CYW4</strain>
    </source>
</reference>
<dbReference type="InterPro" id="IPR001901">
    <property type="entry name" value="Translocase_SecE/Sec61-g"/>
</dbReference>
<comment type="caution">
    <text evidence="9">The sequence shown here is derived from an EMBL/GenBank/DDBJ whole genome shotgun (WGS) entry which is preliminary data.</text>
</comment>
<evidence type="ECO:0000256" key="4">
    <source>
        <dbReference type="ARBA" id="ARBA00022989"/>
    </source>
</evidence>
<dbReference type="OrthoDB" id="52835at2157"/>
<keyword evidence="4 8" id="KW-1133">Transmembrane helix</keyword>
<name>A0A498H256_9EURY</name>
<keyword evidence="3" id="KW-0653">Protein transport</keyword>
<evidence type="ECO:0000313" key="10">
    <source>
        <dbReference type="Proteomes" id="UP000290932"/>
    </source>
</evidence>
<dbReference type="GO" id="GO:0012505">
    <property type="term" value="C:endomembrane system"/>
    <property type="evidence" value="ECO:0007669"/>
    <property type="project" value="UniProtKB-SubCell"/>
</dbReference>
<gene>
    <name evidence="9" type="ORF">ABH15_02890</name>
</gene>
<dbReference type="InterPro" id="IPR008158">
    <property type="entry name" value="Translocase_Sec61-g"/>
</dbReference>
<evidence type="ECO:0000256" key="1">
    <source>
        <dbReference type="ARBA" id="ARBA00022448"/>
    </source>
</evidence>
<dbReference type="GO" id="GO:0008320">
    <property type="term" value="F:protein transmembrane transporter activity"/>
    <property type="evidence" value="ECO:0007669"/>
    <property type="project" value="InterPro"/>
</dbReference>
<dbReference type="Proteomes" id="UP000290932">
    <property type="component" value="Unassembled WGS sequence"/>
</dbReference>
<dbReference type="Gene3D" id="1.20.5.820">
    <property type="entry name" value="Preprotein translocase SecE subunit"/>
    <property type="match status" value="1"/>
</dbReference>
<comment type="subcellular location">
    <subcellularLocation>
        <location evidence="7">Endomembrane system</location>
        <topology evidence="7">Single-pass membrane protein</topology>
    </subcellularLocation>
</comment>
<keyword evidence="6 8" id="KW-0472">Membrane</keyword>
<dbReference type="SUPFAM" id="SSF103456">
    <property type="entry name" value="Preprotein translocase SecE subunit"/>
    <property type="match status" value="1"/>
</dbReference>
<dbReference type="EMBL" id="LHQS01000001">
    <property type="protein sequence ID" value="RXE57089.1"/>
    <property type="molecule type" value="Genomic_DNA"/>
</dbReference>
<dbReference type="GO" id="GO:0006605">
    <property type="term" value="P:protein targeting"/>
    <property type="evidence" value="ECO:0007669"/>
    <property type="project" value="InterPro"/>
</dbReference>
<dbReference type="AlphaFoldDB" id="A0A498H256"/>
<evidence type="ECO:0000256" key="5">
    <source>
        <dbReference type="ARBA" id="ARBA00023010"/>
    </source>
</evidence>
<organism evidence="9 10">
    <name type="scientific">Methanoculleus taiwanensis</name>
    <dbReference type="NCBI Taxonomy" id="1550565"/>
    <lineage>
        <taxon>Archaea</taxon>
        <taxon>Methanobacteriati</taxon>
        <taxon>Methanobacteriota</taxon>
        <taxon>Stenosarchaea group</taxon>
        <taxon>Methanomicrobia</taxon>
        <taxon>Methanomicrobiales</taxon>
        <taxon>Methanomicrobiaceae</taxon>
        <taxon>Methanoculleus</taxon>
    </lineage>
</organism>